<dbReference type="AlphaFoldDB" id="A0A811UUR7"/>
<accession>A0A811UUR7</accession>
<keyword evidence="2" id="KW-1185">Reference proteome</keyword>
<name>A0A811UUR7_CERCA</name>
<sequence>MMMVVIVDSAGPITALFSITPILRKFSTLSLRRYGRIKTSCCPVILRNVVLAKPGNPFITPLWYSKLDHLIWTLSSNVTSSDNSGVVINNYDPFVHHCNCFEVTRVDAAVSGGTGMKLLGACRIWQLLTEC</sequence>
<evidence type="ECO:0000313" key="1">
    <source>
        <dbReference type="EMBL" id="CAD7001725.1"/>
    </source>
</evidence>
<dbReference type="EMBL" id="CAJHJT010000023">
    <property type="protein sequence ID" value="CAD7001725.1"/>
    <property type="molecule type" value="Genomic_DNA"/>
</dbReference>
<evidence type="ECO:0000313" key="2">
    <source>
        <dbReference type="Proteomes" id="UP000606786"/>
    </source>
</evidence>
<organism evidence="1 2">
    <name type="scientific">Ceratitis capitata</name>
    <name type="common">Mediterranean fruit fly</name>
    <name type="synonym">Tephritis capitata</name>
    <dbReference type="NCBI Taxonomy" id="7213"/>
    <lineage>
        <taxon>Eukaryota</taxon>
        <taxon>Metazoa</taxon>
        <taxon>Ecdysozoa</taxon>
        <taxon>Arthropoda</taxon>
        <taxon>Hexapoda</taxon>
        <taxon>Insecta</taxon>
        <taxon>Pterygota</taxon>
        <taxon>Neoptera</taxon>
        <taxon>Endopterygota</taxon>
        <taxon>Diptera</taxon>
        <taxon>Brachycera</taxon>
        <taxon>Muscomorpha</taxon>
        <taxon>Tephritoidea</taxon>
        <taxon>Tephritidae</taxon>
        <taxon>Ceratitis</taxon>
        <taxon>Ceratitis</taxon>
    </lineage>
</organism>
<dbReference type="Proteomes" id="UP000606786">
    <property type="component" value="Unassembled WGS sequence"/>
</dbReference>
<proteinExistence type="predicted"/>
<comment type="caution">
    <text evidence="1">The sequence shown here is derived from an EMBL/GenBank/DDBJ whole genome shotgun (WGS) entry which is preliminary data.</text>
</comment>
<protein>
    <submittedName>
        <fullName evidence="1">(Mediterranean fruit fly) hypothetical protein</fullName>
    </submittedName>
</protein>
<reference evidence="1" key="1">
    <citation type="submission" date="2020-11" db="EMBL/GenBank/DDBJ databases">
        <authorList>
            <person name="Whitehead M."/>
        </authorList>
    </citation>
    <scope>NUCLEOTIDE SEQUENCE</scope>
    <source>
        <strain evidence="1">EGII</strain>
    </source>
</reference>
<gene>
    <name evidence="1" type="ORF">CCAP1982_LOCUS10215</name>
</gene>